<gene>
    <name evidence="1" type="ORF">GCM10023171_17700</name>
</gene>
<sequence>MDTSELERFFQKVRKGPRPDDCWLWVGAIGDDGYGRFSIRRDGRERMVRPQRLLYEHLTGRTLTPKVDLLHDCDVPICVHVSIGEDSHLFEGDDRMNMRDREQKGRAGRRGVLRRGLSRKQHAIRSRALRQVVLTIGWDRDAISAVLSGNAPSQPRLFDWP</sequence>
<keyword evidence="2" id="KW-1185">Reference proteome</keyword>
<proteinExistence type="predicted"/>
<dbReference type="RefSeq" id="WP_345186192.1">
    <property type="nucleotide sequence ID" value="NZ_BAABGP010000012.1"/>
</dbReference>
<dbReference type="SUPFAM" id="SSF54060">
    <property type="entry name" value="His-Me finger endonucleases"/>
    <property type="match status" value="1"/>
</dbReference>
<evidence type="ECO:0008006" key="3">
    <source>
        <dbReference type="Google" id="ProtNLM"/>
    </source>
</evidence>
<accession>A0ABP8PAA5</accession>
<evidence type="ECO:0000313" key="2">
    <source>
        <dbReference type="Proteomes" id="UP001500731"/>
    </source>
</evidence>
<dbReference type="InterPro" id="IPR044925">
    <property type="entry name" value="His-Me_finger_sf"/>
</dbReference>
<dbReference type="EMBL" id="BAABGP010000012">
    <property type="protein sequence ID" value="GAA4484585.1"/>
    <property type="molecule type" value="Genomic_DNA"/>
</dbReference>
<organism evidence="1 2">
    <name type="scientific">Microbacterium panaciterrae</name>
    <dbReference type="NCBI Taxonomy" id="985759"/>
    <lineage>
        <taxon>Bacteria</taxon>
        <taxon>Bacillati</taxon>
        <taxon>Actinomycetota</taxon>
        <taxon>Actinomycetes</taxon>
        <taxon>Micrococcales</taxon>
        <taxon>Microbacteriaceae</taxon>
        <taxon>Microbacterium</taxon>
    </lineage>
</organism>
<comment type="caution">
    <text evidence="1">The sequence shown here is derived from an EMBL/GenBank/DDBJ whole genome shotgun (WGS) entry which is preliminary data.</text>
</comment>
<dbReference type="Proteomes" id="UP001500731">
    <property type="component" value="Unassembled WGS sequence"/>
</dbReference>
<reference evidence="2" key="1">
    <citation type="journal article" date="2019" name="Int. J. Syst. Evol. Microbiol.">
        <title>The Global Catalogue of Microorganisms (GCM) 10K type strain sequencing project: providing services to taxonomists for standard genome sequencing and annotation.</title>
        <authorList>
            <consortium name="The Broad Institute Genomics Platform"/>
            <consortium name="The Broad Institute Genome Sequencing Center for Infectious Disease"/>
            <person name="Wu L."/>
            <person name="Ma J."/>
        </authorList>
    </citation>
    <scope>NUCLEOTIDE SEQUENCE [LARGE SCALE GENOMIC DNA]</scope>
    <source>
        <strain evidence="2">JCM 17839</strain>
    </source>
</reference>
<evidence type="ECO:0000313" key="1">
    <source>
        <dbReference type="EMBL" id="GAA4484585.1"/>
    </source>
</evidence>
<protein>
    <recommendedName>
        <fullName evidence="3">HNH endonuclease</fullName>
    </recommendedName>
</protein>
<name>A0ABP8PAA5_9MICO</name>